<feature type="transmembrane region" description="Helical" evidence="1">
    <location>
        <begin position="267"/>
        <end position="289"/>
    </location>
</feature>
<dbReference type="EMBL" id="BMPO01000001">
    <property type="protein sequence ID" value="GGJ82357.1"/>
    <property type="molecule type" value="Genomic_DNA"/>
</dbReference>
<dbReference type="GO" id="GO:0010468">
    <property type="term" value="P:regulation of gene expression"/>
    <property type="evidence" value="ECO:0007669"/>
    <property type="project" value="InterPro"/>
</dbReference>
<protein>
    <submittedName>
        <fullName evidence="2">Membrane protein</fullName>
    </submittedName>
</protein>
<dbReference type="AlphaFoldDB" id="A0A917PL17"/>
<dbReference type="InterPro" id="IPR017516">
    <property type="entry name" value="AbrB_dup"/>
</dbReference>
<feature type="transmembrane region" description="Helical" evidence="1">
    <location>
        <begin position="183"/>
        <end position="200"/>
    </location>
</feature>
<sequence>MTRSEFLKPKHWWPTPFVGAAGGWIAATLNWPLPWMIGSLLAVILFRCLTPWRIAEIPNGRKIGQLIVGIGIGLHFNSEVTEQIAEHFLLILAAASITVLGSVVAVWLLQATGEDRATSFFASMPGGSGEMVNLGARNGAQLSNVAAAQSLRVVAIVLCIPALFNHLFAGATIAPHLTAAVDWQWLALLVPASIFMGWAWQRLKQPNPWLFGPLLVSALASIFADLHIGLPTGSSGIGQLLIGAGLGCYFDRAFFKRAPWFLCRTMLGTAAMVLIAGGFAWVLSFFSALDLPSLTLSMMPGGIAEMSLTAEALNMSVPLVTAVQVLRLLIVLFCAEPLFRLWQRKRPAPTN</sequence>
<gene>
    <name evidence="2" type="ORF">GCM10009304_05350</name>
</gene>
<feature type="transmembrane region" description="Helical" evidence="1">
    <location>
        <begin position="88"/>
        <end position="109"/>
    </location>
</feature>
<keyword evidence="3" id="KW-1185">Reference proteome</keyword>
<keyword evidence="1" id="KW-1133">Transmembrane helix</keyword>
<dbReference type="RefSeq" id="WP_188981577.1">
    <property type="nucleotide sequence ID" value="NZ_BMPO01000001.1"/>
</dbReference>
<dbReference type="GO" id="GO:0016020">
    <property type="term" value="C:membrane"/>
    <property type="evidence" value="ECO:0007669"/>
    <property type="project" value="InterPro"/>
</dbReference>
<dbReference type="PANTHER" id="PTHR38457">
    <property type="entry name" value="REGULATOR ABRB-RELATED"/>
    <property type="match status" value="1"/>
</dbReference>
<reference evidence="2" key="1">
    <citation type="journal article" date="2014" name="Int. J. Syst. Evol. Microbiol.">
        <title>Complete genome sequence of Corynebacterium casei LMG S-19264T (=DSM 44701T), isolated from a smear-ripened cheese.</title>
        <authorList>
            <consortium name="US DOE Joint Genome Institute (JGI-PGF)"/>
            <person name="Walter F."/>
            <person name="Albersmeier A."/>
            <person name="Kalinowski J."/>
            <person name="Ruckert C."/>
        </authorList>
    </citation>
    <scope>NUCLEOTIDE SEQUENCE</scope>
    <source>
        <strain evidence="2">JCM 30078</strain>
    </source>
</reference>
<feature type="transmembrane region" description="Helical" evidence="1">
    <location>
        <begin position="315"/>
        <end position="335"/>
    </location>
</feature>
<name>A0A917PL17_9PSED</name>
<organism evidence="2 3">
    <name type="scientific">Pseudomonas matsuisoli</name>
    <dbReference type="NCBI Taxonomy" id="1515666"/>
    <lineage>
        <taxon>Bacteria</taxon>
        <taxon>Pseudomonadati</taxon>
        <taxon>Pseudomonadota</taxon>
        <taxon>Gammaproteobacteria</taxon>
        <taxon>Pseudomonadales</taxon>
        <taxon>Pseudomonadaceae</taxon>
        <taxon>Pseudomonas</taxon>
    </lineage>
</organism>
<comment type="caution">
    <text evidence="2">The sequence shown here is derived from an EMBL/GenBank/DDBJ whole genome shotgun (WGS) entry which is preliminary data.</text>
</comment>
<keyword evidence="1" id="KW-0812">Transmembrane</keyword>
<accession>A0A917PL17</accession>
<evidence type="ECO:0000256" key="1">
    <source>
        <dbReference type="SAM" id="Phobius"/>
    </source>
</evidence>
<dbReference type="Proteomes" id="UP000635983">
    <property type="component" value="Unassembled WGS sequence"/>
</dbReference>
<dbReference type="PANTHER" id="PTHR38457:SF1">
    <property type="entry name" value="REGULATOR ABRB-RELATED"/>
    <property type="match status" value="1"/>
</dbReference>
<evidence type="ECO:0000313" key="3">
    <source>
        <dbReference type="Proteomes" id="UP000635983"/>
    </source>
</evidence>
<dbReference type="InterPro" id="IPR007820">
    <property type="entry name" value="AbrB_fam"/>
</dbReference>
<reference evidence="2" key="2">
    <citation type="submission" date="2020-09" db="EMBL/GenBank/DDBJ databases">
        <authorList>
            <person name="Sun Q."/>
            <person name="Ohkuma M."/>
        </authorList>
    </citation>
    <scope>NUCLEOTIDE SEQUENCE</scope>
    <source>
        <strain evidence="2">JCM 30078</strain>
    </source>
</reference>
<feature type="transmembrane region" description="Helical" evidence="1">
    <location>
        <begin position="209"/>
        <end position="230"/>
    </location>
</feature>
<evidence type="ECO:0000313" key="2">
    <source>
        <dbReference type="EMBL" id="GGJ82357.1"/>
    </source>
</evidence>
<feature type="transmembrane region" description="Helical" evidence="1">
    <location>
        <begin position="12"/>
        <end position="29"/>
    </location>
</feature>
<dbReference type="NCBIfam" id="TIGR03082">
    <property type="entry name" value="Gneg_AbrB_dup"/>
    <property type="match status" value="2"/>
</dbReference>
<feature type="transmembrane region" description="Helical" evidence="1">
    <location>
        <begin position="236"/>
        <end position="255"/>
    </location>
</feature>
<keyword evidence="1" id="KW-0472">Membrane</keyword>
<dbReference type="Pfam" id="PF05145">
    <property type="entry name" value="AbrB"/>
    <property type="match status" value="1"/>
</dbReference>
<proteinExistence type="predicted"/>
<dbReference type="PIRSF" id="PIRSF038991">
    <property type="entry name" value="Protein_AbrB"/>
    <property type="match status" value="1"/>
</dbReference>
<feature type="transmembrane region" description="Helical" evidence="1">
    <location>
        <begin position="153"/>
        <end position="177"/>
    </location>
</feature>